<keyword evidence="5" id="KW-0256">Endoplasmic reticulum</keyword>
<dbReference type="Pfam" id="PF20434">
    <property type="entry name" value="BD-FAE"/>
    <property type="match status" value="1"/>
</dbReference>
<keyword evidence="4 14" id="KW-0378">Hydrolase</keyword>
<organism evidence="14 15">
    <name type="scientific">Striga asiatica</name>
    <name type="common">Asiatic witchweed</name>
    <name type="synonym">Buchnera asiatica</name>
    <dbReference type="NCBI Taxonomy" id="4170"/>
    <lineage>
        <taxon>Eukaryota</taxon>
        <taxon>Viridiplantae</taxon>
        <taxon>Streptophyta</taxon>
        <taxon>Embryophyta</taxon>
        <taxon>Tracheophyta</taxon>
        <taxon>Spermatophyta</taxon>
        <taxon>Magnoliopsida</taxon>
        <taxon>eudicotyledons</taxon>
        <taxon>Gunneridae</taxon>
        <taxon>Pentapetalae</taxon>
        <taxon>asterids</taxon>
        <taxon>lamiids</taxon>
        <taxon>Lamiales</taxon>
        <taxon>Orobanchaceae</taxon>
        <taxon>Buchnereae</taxon>
        <taxon>Striga</taxon>
    </lineage>
</organism>
<evidence type="ECO:0000259" key="13">
    <source>
        <dbReference type="Pfam" id="PF20434"/>
    </source>
</evidence>
<evidence type="ECO:0000256" key="9">
    <source>
        <dbReference type="ARBA" id="ARBA00038028"/>
    </source>
</evidence>
<dbReference type="PANTHER" id="PTHR48081:SF33">
    <property type="entry name" value="KYNURENINE FORMAMIDASE"/>
    <property type="match status" value="1"/>
</dbReference>
<accession>A0A5A7PSE0</accession>
<evidence type="ECO:0000313" key="15">
    <source>
        <dbReference type="Proteomes" id="UP000325081"/>
    </source>
</evidence>
<evidence type="ECO:0000256" key="6">
    <source>
        <dbReference type="ARBA" id="ARBA00022989"/>
    </source>
</evidence>
<evidence type="ECO:0000256" key="1">
    <source>
        <dbReference type="ARBA" id="ARBA00004586"/>
    </source>
</evidence>
<evidence type="ECO:0000256" key="3">
    <source>
        <dbReference type="ARBA" id="ARBA00022692"/>
    </source>
</evidence>
<dbReference type="SUPFAM" id="SSF53474">
    <property type="entry name" value="alpha/beta-Hydrolases"/>
    <property type="match status" value="1"/>
</dbReference>
<dbReference type="GO" id="GO:0005789">
    <property type="term" value="C:endoplasmic reticulum membrane"/>
    <property type="evidence" value="ECO:0007669"/>
    <property type="project" value="UniProtKB-SubCell"/>
</dbReference>
<keyword evidence="3 12" id="KW-0812">Transmembrane</keyword>
<evidence type="ECO:0000313" key="14">
    <source>
        <dbReference type="EMBL" id="GER35725.1"/>
    </source>
</evidence>
<proteinExistence type="inferred from homology"/>
<dbReference type="InterPro" id="IPR019826">
    <property type="entry name" value="Carboxylesterase_B_AS"/>
</dbReference>
<dbReference type="GO" id="GO:0010296">
    <property type="term" value="F:prenylcysteine methylesterase activity"/>
    <property type="evidence" value="ECO:0007669"/>
    <property type="project" value="RHEA"/>
</dbReference>
<dbReference type="Gene3D" id="3.40.50.1820">
    <property type="entry name" value="alpha/beta hydrolase"/>
    <property type="match status" value="1"/>
</dbReference>
<gene>
    <name evidence="14" type="ORF">STAS_12034</name>
</gene>
<dbReference type="PROSITE" id="PS00122">
    <property type="entry name" value="CARBOXYLESTERASE_B_1"/>
    <property type="match status" value="1"/>
</dbReference>
<dbReference type="OrthoDB" id="6495301at2759"/>
<dbReference type="FunFam" id="3.40.50.1820:FF:000084">
    <property type="entry name" value="Isoprenylcysteine alpha-carbonyl methylesterase ICME"/>
    <property type="match status" value="1"/>
</dbReference>
<comment type="subcellular location">
    <subcellularLocation>
        <location evidence="1">Endoplasmic reticulum membrane</location>
    </subcellularLocation>
    <subcellularLocation>
        <location evidence="2">Golgi apparatus membrane</location>
        <topology evidence="2">Multi-pass membrane protein</topology>
    </subcellularLocation>
</comment>
<evidence type="ECO:0000256" key="8">
    <source>
        <dbReference type="ARBA" id="ARBA00023136"/>
    </source>
</evidence>
<name>A0A5A7PSE0_STRAF</name>
<feature type="transmembrane region" description="Helical" evidence="12">
    <location>
        <begin position="93"/>
        <end position="116"/>
    </location>
</feature>
<sequence>METVSSLPANLSSLDSIGEISEETESDTLVRMSSFPLNQQRRRRVGGKAARPRRQQSFRREIGHAAAETYLLTRLSFKLLSYLGLGYRWMSRLLALALYAMLLMPGFLQVAFSYFFSSQVRRSIVYGDQPRNRLDLYLPTNSDGLKPLVIFVTGGAWIIGYKAWGSFLGLQLAERDIIVACLDYRNFPQGTISDMVNDVSQGIEFICNNIVEFGGNPNKIYLMGQSAGAHISSCALVQQAVKESRNESISWSVSQIKAYFGLSGGYNLLELVDHFHNRGLYRSIFLSIMEGEKALERFSPEIIIRNPSSIGAVPLLPRIILFHGTADYSIPSNASITFATTLQRVGAQADLILYQGKTHTDLFLQDPLRGGEDELFDYLVGFIHADDKEALARDAMAPPRRRYVPEILLRLAGEVSPF</sequence>
<dbReference type="InterPro" id="IPR050300">
    <property type="entry name" value="GDXG_lipolytic_enzyme"/>
</dbReference>
<dbReference type="InterPro" id="IPR029058">
    <property type="entry name" value="AB_hydrolase_fold"/>
</dbReference>
<reference evidence="15" key="1">
    <citation type="journal article" date="2019" name="Curr. Biol.">
        <title>Genome Sequence of Striga asiatica Provides Insight into the Evolution of Plant Parasitism.</title>
        <authorList>
            <person name="Yoshida S."/>
            <person name="Kim S."/>
            <person name="Wafula E.K."/>
            <person name="Tanskanen J."/>
            <person name="Kim Y.M."/>
            <person name="Honaas L."/>
            <person name="Yang Z."/>
            <person name="Spallek T."/>
            <person name="Conn C.E."/>
            <person name="Ichihashi Y."/>
            <person name="Cheong K."/>
            <person name="Cui S."/>
            <person name="Der J.P."/>
            <person name="Gundlach H."/>
            <person name="Jiao Y."/>
            <person name="Hori C."/>
            <person name="Ishida J.K."/>
            <person name="Kasahara H."/>
            <person name="Kiba T."/>
            <person name="Kim M.S."/>
            <person name="Koo N."/>
            <person name="Laohavisit A."/>
            <person name="Lee Y.H."/>
            <person name="Lumba S."/>
            <person name="McCourt P."/>
            <person name="Mortimer J.C."/>
            <person name="Mutuku J.M."/>
            <person name="Nomura T."/>
            <person name="Sasaki-Sekimoto Y."/>
            <person name="Seto Y."/>
            <person name="Wang Y."/>
            <person name="Wakatake T."/>
            <person name="Sakakibara H."/>
            <person name="Demura T."/>
            <person name="Yamaguchi S."/>
            <person name="Yoneyama K."/>
            <person name="Manabe R.I."/>
            <person name="Nelson D.C."/>
            <person name="Schulman A.H."/>
            <person name="Timko M.P."/>
            <person name="dePamphilis C.W."/>
            <person name="Choi D."/>
            <person name="Shirasu K."/>
        </authorList>
    </citation>
    <scope>NUCLEOTIDE SEQUENCE [LARGE SCALE GENOMIC DNA]</scope>
    <source>
        <strain evidence="15">cv. UVA1</strain>
    </source>
</reference>
<dbReference type="GO" id="GO:0000139">
    <property type="term" value="C:Golgi membrane"/>
    <property type="evidence" value="ECO:0007669"/>
    <property type="project" value="UniProtKB-SubCell"/>
</dbReference>
<dbReference type="AlphaFoldDB" id="A0A5A7PSE0"/>
<dbReference type="Proteomes" id="UP000325081">
    <property type="component" value="Unassembled WGS sequence"/>
</dbReference>
<comment type="catalytic activity">
    <reaction evidence="11">
        <text>[protein]-C-terminal S-[(2E,6E)-farnesyl]-L-cysteine methyl ester + H2O = [protein]-C-terminal S-[(2E,6E)-farnesyl]-L-cysteine + methanol + H(+)</text>
        <dbReference type="Rhea" id="RHEA:48520"/>
        <dbReference type="Rhea" id="RHEA-COMP:12125"/>
        <dbReference type="Rhea" id="RHEA-COMP:12126"/>
        <dbReference type="ChEBI" id="CHEBI:15377"/>
        <dbReference type="ChEBI" id="CHEBI:15378"/>
        <dbReference type="ChEBI" id="CHEBI:17790"/>
        <dbReference type="ChEBI" id="CHEBI:90510"/>
        <dbReference type="ChEBI" id="CHEBI:90511"/>
        <dbReference type="EC" id="3.1.1.n2"/>
    </reaction>
</comment>
<comment type="caution">
    <text evidence="14">The sequence shown here is derived from an EMBL/GenBank/DDBJ whole genome shotgun (WGS) entry which is preliminary data.</text>
</comment>
<evidence type="ECO:0000256" key="7">
    <source>
        <dbReference type="ARBA" id="ARBA00023034"/>
    </source>
</evidence>
<comment type="similarity">
    <text evidence="9">Belongs to the AB hydrolase superfamily. Isoprenylcysteine methylesterase family.</text>
</comment>
<evidence type="ECO:0000256" key="2">
    <source>
        <dbReference type="ARBA" id="ARBA00004653"/>
    </source>
</evidence>
<evidence type="ECO:0000256" key="12">
    <source>
        <dbReference type="SAM" id="Phobius"/>
    </source>
</evidence>
<protein>
    <recommendedName>
        <fullName evidence="10">protein-S-isoprenylcysteine alpha-carbonyl methylesterase</fullName>
        <ecNumber evidence="10">3.1.1.n2</ecNumber>
    </recommendedName>
</protein>
<evidence type="ECO:0000256" key="5">
    <source>
        <dbReference type="ARBA" id="ARBA00022824"/>
    </source>
</evidence>
<evidence type="ECO:0000256" key="10">
    <source>
        <dbReference type="ARBA" id="ARBA00038928"/>
    </source>
</evidence>
<keyword evidence="7" id="KW-0333">Golgi apparatus</keyword>
<dbReference type="EC" id="3.1.1.n2" evidence="10"/>
<keyword evidence="15" id="KW-1185">Reference proteome</keyword>
<evidence type="ECO:0000256" key="11">
    <source>
        <dbReference type="ARBA" id="ARBA00049507"/>
    </source>
</evidence>
<dbReference type="PANTHER" id="PTHR48081">
    <property type="entry name" value="AB HYDROLASE SUPERFAMILY PROTEIN C4A8.06C"/>
    <property type="match status" value="1"/>
</dbReference>
<keyword evidence="6 12" id="KW-1133">Transmembrane helix</keyword>
<dbReference type="EMBL" id="BKCP01005006">
    <property type="protein sequence ID" value="GER35725.1"/>
    <property type="molecule type" value="Genomic_DNA"/>
</dbReference>
<feature type="domain" description="BD-FAE-like" evidence="13">
    <location>
        <begin position="134"/>
        <end position="342"/>
    </location>
</feature>
<dbReference type="InterPro" id="IPR049492">
    <property type="entry name" value="BD-FAE-like_dom"/>
</dbReference>
<evidence type="ECO:0000256" key="4">
    <source>
        <dbReference type="ARBA" id="ARBA00022801"/>
    </source>
</evidence>
<keyword evidence="8 12" id="KW-0472">Membrane</keyword>